<dbReference type="SUPFAM" id="SSF52096">
    <property type="entry name" value="ClpP/crotonase"/>
    <property type="match status" value="1"/>
</dbReference>
<organism evidence="1 2">
    <name type="scientific">Dactylosporangium sucinum</name>
    <dbReference type="NCBI Taxonomy" id="1424081"/>
    <lineage>
        <taxon>Bacteria</taxon>
        <taxon>Bacillati</taxon>
        <taxon>Actinomycetota</taxon>
        <taxon>Actinomycetes</taxon>
        <taxon>Micromonosporales</taxon>
        <taxon>Micromonosporaceae</taxon>
        <taxon>Dactylosporangium</taxon>
    </lineage>
</organism>
<dbReference type="PANTHER" id="PTHR11941:SF54">
    <property type="entry name" value="ENOYL-COA HYDRATASE, MITOCHONDRIAL"/>
    <property type="match status" value="1"/>
</dbReference>
<dbReference type="PANTHER" id="PTHR11941">
    <property type="entry name" value="ENOYL-COA HYDRATASE-RELATED"/>
    <property type="match status" value="1"/>
</dbReference>
<protein>
    <submittedName>
        <fullName evidence="1">Enoyl-CoA hydratase</fullName>
    </submittedName>
</protein>
<keyword evidence="2" id="KW-1185">Reference proteome</keyword>
<dbReference type="Gene3D" id="3.90.226.10">
    <property type="entry name" value="2-enoyl-CoA Hydratase, Chain A, domain 1"/>
    <property type="match status" value="1"/>
</dbReference>
<gene>
    <name evidence="1" type="primary">paaG</name>
    <name evidence="1" type="ORF">GCM10007977_067290</name>
</gene>
<accession>A0A917U4D8</accession>
<proteinExistence type="predicted"/>
<dbReference type="GO" id="GO:0003824">
    <property type="term" value="F:catalytic activity"/>
    <property type="evidence" value="ECO:0007669"/>
    <property type="project" value="UniProtKB-ARBA"/>
</dbReference>
<dbReference type="GO" id="GO:0006635">
    <property type="term" value="P:fatty acid beta-oxidation"/>
    <property type="evidence" value="ECO:0007669"/>
    <property type="project" value="TreeGrafter"/>
</dbReference>
<sequence>MSVVIELTEAGGVAVVRLAHGKVNALDLELLDAITETFTELDGGDARAVVLTGAGGVFSAGVDLRRVIDGPPDYVDALLPALTRAFQAVLTTGKPVVAAVNGHAIAGGAVLACACDHRLMAAGGGRIGVTELLVGVPFPPAALEIVRHALGSHDAILSGDTFEPEHSHGFIDTVVPPDALLDTAVATAVRLAREIPADTFRLTKEQLQAPLHDRLARLGPAFEARVASLWHRRRDDGTLAAQLSRPKS</sequence>
<dbReference type="EMBL" id="BMPI01000038">
    <property type="protein sequence ID" value="GGM56133.1"/>
    <property type="molecule type" value="Genomic_DNA"/>
</dbReference>
<dbReference type="Pfam" id="PF00378">
    <property type="entry name" value="ECH_1"/>
    <property type="match status" value="1"/>
</dbReference>
<evidence type="ECO:0000313" key="2">
    <source>
        <dbReference type="Proteomes" id="UP000642070"/>
    </source>
</evidence>
<reference evidence="1" key="2">
    <citation type="submission" date="2020-09" db="EMBL/GenBank/DDBJ databases">
        <authorList>
            <person name="Sun Q."/>
            <person name="Ohkuma M."/>
        </authorList>
    </citation>
    <scope>NUCLEOTIDE SEQUENCE</scope>
    <source>
        <strain evidence="1">JCM 19831</strain>
    </source>
</reference>
<evidence type="ECO:0000313" key="1">
    <source>
        <dbReference type="EMBL" id="GGM56133.1"/>
    </source>
</evidence>
<name>A0A917U4D8_9ACTN</name>
<dbReference type="AlphaFoldDB" id="A0A917U4D8"/>
<dbReference type="InterPro" id="IPR001753">
    <property type="entry name" value="Enoyl-CoA_hydra/iso"/>
</dbReference>
<dbReference type="Proteomes" id="UP000642070">
    <property type="component" value="Unassembled WGS sequence"/>
</dbReference>
<reference evidence="1" key="1">
    <citation type="journal article" date="2014" name="Int. J. Syst. Evol. Microbiol.">
        <title>Complete genome sequence of Corynebacterium casei LMG S-19264T (=DSM 44701T), isolated from a smear-ripened cheese.</title>
        <authorList>
            <consortium name="US DOE Joint Genome Institute (JGI-PGF)"/>
            <person name="Walter F."/>
            <person name="Albersmeier A."/>
            <person name="Kalinowski J."/>
            <person name="Ruckert C."/>
        </authorList>
    </citation>
    <scope>NUCLEOTIDE SEQUENCE</scope>
    <source>
        <strain evidence="1">JCM 19831</strain>
    </source>
</reference>
<dbReference type="CDD" id="cd06558">
    <property type="entry name" value="crotonase-like"/>
    <property type="match status" value="1"/>
</dbReference>
<dbReference type="InterPro" id="IPR029045">
    <property type="entry name" value="ClpP/crotonase-like_dom_sf"/>
</dbReference>
<comment type="caution">
    <text evidence="1">The sequence shown here is derived from an EMBL/GenBank/DDBJ whole genome shotgun (WGS) entry which is preliminary data.</text>
</comment>